<dbReference type="EMBL" id="MW084976">
    <property type="protein sequence ID" value="QOV08345.1"/>
    <property type="molecule type" value="Genomic_DNA"/>
</dbReference>
<evidence type="ECO:0000313" key="2">
    <source>
        <dbReference type="Proteomes" id="UP000594029"/>
    </source>
</evidence>
<accession>A0A7U3NKL0</accession>
<reference evidence="1 2" key="1">
    <citation type="submission" date="2020-10" db="EMBL/GenBank/DDBJ databases">
        <authorList>
            <person name="Kazantseva O.A."/>
            <person name="Piligrimova E.G."/>
            <person name="Shadrin A.M."/>
        </authorList>
    </citation>
    <scope>NUCLEOTIDE SEQUENCE [LARGE SCALE GENOMIC DNA]</scope>
</reference>
<dbReference type="Proteomes" id="UP000594029">
    <property type="component" value="Segment"/>
</dbReference>
<organism evidence="1 2">
    <name type="scientific">Bacillus phage Kirov</name>
    <dbReference type="NCBI Taxonomy" id="2783539"/>
    <lineage>
        <taxon>Viruses</taxon>
        <taxon>Duplodnaviria</taxon>
        <taxon>Heunggongvirae</taxon>
        <taxon>Uroviricota</taxon>
        <taxon>Caudoviricetes</taxon>
        <taxon>Andregratiavirinae</taxon>
        <taxon>Kirovvirus</taxon>
        <taxon>Kirovvirus kirov</taxon>
    </lineage>
</organism>
<sequence length="59" mass="7214">MGDMLEEIIEKEKSWELETYHIEWLINEVKRLRKVEEYHEKVMDVLSDMPCDINDCIDE</sequence>
<protein>
    <submittedName>
        <fullName evidence="1">Uncharacterized protein</fullName>
    </submittedName>
</protein>
<evidence type="ECO:0000313" key="1">
    <source>
        <dbReference type="EMBL" id="QOV08345.1"/>
    </source>
</evidence>
<name>A0A7U3NKL0_9CAUD</name>
<gene>
    <name evidence="1" type="ORF">Kirov_146</name>
</gene>
<keyword evidence="2" id="KW-1185">Reference proteome</keyword>
<proteinExistence type="predicted"/>